<dbReference type="SUPFAM" id="SSF52980">
    <property type="entry name" value="Restriction endonuclease-like"/>
    <property type="match status" value="1"/>
</dbReference>
<dbReference type="InterPro" id="IPR011604">
    <property type="entry name" value="PDDEXK-like_dom_sf"/>
</dbReference>
<dbReference type="PANTHER" id="PTHR46609">
    <property type="entry name" value="EXONUCLEASE, PHAGE-TYPE/RECB, C-TERMINAL DOMAIN-CONTAINING PROTEIN"/>
    <property type="match status" value="1"/>
</dbReference>
<dbReference type="GO" id="GO:0006281">
    <property type="term" value="P:DNA repair"/>
    <property type="evidence" value="ECO:0007669"/>
    <property type="project" value="UniProtKB-ARBA"/>
</dbReference>
<dbReference type="AlphaFoldDB" id="A0AAD9V2C0"/>
<dbReference type="InterPro" id="IPR011335">
    <property type="entry name" value="Restrct_endonuc-II-like"/>
</dbReference>
<dbReference type="PANTHER" id="PTHR46609:SF7">
    <property type="match status" value="1"/>
</dbReference>
<dbReference type="CDD" id="cd22343">
    <property type="entry name" value="PDDEXK_lambda_exonuclease-like"/>
    <property type="match status" value="1"/>
</dbReference>
<dbReference type="Gene3D" id="3.90.320.10">
    <property type="match status" value="1"/>
</dbReference>
<dbReference type="InterPro" id="IPR019080">
    <property type="entry name" value="YqaJ_viral_recombinase"/>
</dbReference>
<dbReference type="InterPro" id="IPR051703">
    <property type="entry name" value="NF-kappa-B_Signaling_Reg"/>
</dbReference>
<protein>
    <recommendedName>
        <fullName evidence="1">YqaJ viral recombinase domain-containing protein</fullName>
    </recommendedName>
</protein>
<accession>A0AAD9V2C0</accession>
<gene>
    <name evidence="2" type="ORF">P5673_018914</name>
</gene>
<feature type="domain" description="YqaJ viral recombinase" evidence="1">
    <location>
        <begin position="239"/>
        <end position="324"/>
    </location>
</feature>
<evidence type="ECO:0000259" key="1">
    <source>
        <dbReference type="Pfam" id="PF09588"/>
    </source>
</evidence>
<evidence type="ECO:0000313" key="3">
    <source>
        <dbReference type="Proteomes" id="UP001249851"/>
    </source>
</evidence>
<evidence type="ECO:0000313" key="2">
    <source>
        <dbReference type="EMBL" id="KAK2558709.1"/>
    </source>
</evidence>
<comment type="caution">
    <text evidence="2">The sequence shown here is derived from an EMBL/GenBank/DDBJ whole genome shotgun (WGS) entry which is preliminary data.</text>
</comment>
<dbReference type="EMBL" id="JARQWQ010000043">
    <property type="protein sequence ID" value="KAK2558709.1"/>
    <property type="molecule type" value="Genomic_DNA"/>
</dbReference>
<proteinExistence type="predicted"/>
<dbReference type="Proteomes" id="UP001249851">
    <property type="component" value="Unassembled WGS sequence"/>
</dbReference>
<reference evidence="2" key="2">
    <citation type="journal article" date="2023" name="Science">
        <title>Genomic signatures of disease resistance in endangered staghorn corals.</title>
        <authorList>
            <person name="Vollmer S.V."/>
            <person name="Selwyn J.D."/>
            <person name="Despard B.A."/>
            <person name="Roesel C.L."/>
        </authorList>
    </citation>
    <scope>NUCLEOTIDE SEQUENCE</scope>
    <source>
        <strain evidence="2">K2</strain>
    </source>
</reference>
<reference evidence="2" key="1">
    <citation type="journal article" date="2023" name="G3 (Bethesda)">
        <title>Whole genome assembly and annotation of the endangered Caribbean coral Acropora cervicornis.</title>
        <authorList>
            <person name="Selwyn J.D."/>
            <person name="Vollmer S.V."/>
        </authorList>
    </citation>
    <scope>NUCLEOTIDE SEQUENCE</scope>
    <source>
        <strain evidence="2">K2</strain>
    </source>
</reference>
<organism evidence="2 3">
    <name type="scientific">Acropora cervicornis</name>
    <name type="common">Staghorn coral</name>
    <dbReference type="NCBI Taxonomy" id="6130"/>
    <lineage>
        <taxon>Eukaryota</taxon>
        <taxon>Metazoa</taxon>
        <taxon>Cnidaria</taxon>
        <taxon>Anthozoa</taxon>
        <taxon>Hexacorallia</taxon>
        <taxon>Scleractinia</taxon>
        <taxon>Astrocoeniina</taxon>
        <taxon>Acroporidae</taxon>
        <taxon>Acropora</taxon>
    </lineage>
</organism>
<keyword evidence="3" id="KW-1185">Reference proteome</keyword>
<sequence>MKKNFKFCPSEKDMKKCLDGLPPFTYNSVVKYVHTSGKSIQQSPHYMVMKPFECGVNFFIEGYLHDVLAHHHGESQTFYLKALFLEFLVIPSSTEIENFKSNLQEINGKFGLSLYMTAGMKMVPTKVGPAPLGGYLSYQVAPTEGNFEVRCNIDFSRGRSNDLPLTTYPHFPLSLVLFFFTITQCLREHQQFLESLQLNDNDATSLEKDTVSQHSSNRWWKERRPRITASQFGDILTFTSGFIVNPSYPFLGCSPHGKVIDKNEDTPYGILEIKCPYKHRNVIPQRACSGDSQFHLEMIDDFPVLKKTHKYYKEVQGQMGISGAKWCDFMTYPFKGMVIEHIYFDRDFFADMHLNLEEFYFKHFAKYFKCKTTPACNVMSTCTVTASTSTVSGTSRG</sequence>
<name>A0AAD9V2C0_ACRCE</name>
<dbReference type="Pfam" id="PF09588">
    <property type="entry name" value="YqaJ"/>
    <property type="match status" value="1"/>
</dbReference>